<protein>
    <recommendedName>
        <fullName evidence="4">Stage III sporulation protein AC</fullName>
    </recommendedName>
</protein>
<dbReference type="AlphaFoldDB" id="A0AAW7I6N8"/>
<keyword evidence="1" id="KW-1133">Transmembrane helix</keyword>
<accession>A0AAW7I6N8</accession>
<dbReference type="RefSeq" id="WP_155727458.1">
    <property type="nucleotide sequence ID" value="NZ_CP011008.1"/>
</dbReference>
<evidence type="ECO:0000313" key="3">
    <source>
        <dbReference type="Proteomes" id="UP001234602"/>
    </source>
</evidence>
<keyword evidence="1" id="KW-0812">Transmembrane</keyword>
<proteinExistence type="predicted"/>
<sequence length="58" mass="6366">MGAIFDAIFEEFKETSGLIIGLILALVIMGLIGYALTNVREAVVSPIVRFIKKLVSRK</sequence>
<evidence type="ECO:0000313" key="2">
    <source>
        <dbReference type="EMBL" id="MDM5451698.1"/>
    </source>
</evidence>
<keyword evidence="1" id="KW-0472">Membrane</keyword>
<dbReference type="EMBL" id="JAUCEY010000008">
    <property type="protein sequence ID" value="MDM5451698.1"/>
    <property type="molecule type" value="Genomic_DNA"/>
</dbReference>
<name>A0AAW7I6N8_9BACI</name>
<dbReference type="Proteomes" id="UP001234602">
    <property type="component" value="Unassembled WGS sequence"/>
</dbReference>
<comment type="caution">
    <text evidence="2">The sequence shown here is derived from an EMBL/GenBank/DDBJ whole genome shotgun (WGS) entry which is preliminary data.</text>
</comment>
<evidence type="ECO:0008006" key="4">
    <source>
        <dbReference type="Google" id="ProtNLM"/>
    </source>
</evidence>
<feature type="transmembrane region" description="Helical" evidence="1">
    <location>
        <begin position="18"/>
        <end position="36"/>
    </location>
</feature>
<reference evidence="2" key="1">
    <citation type="submission" date="2023-06" db="EMBL/GenBank/DDBJ databases">
        <title>Comparative genomics of Bacillaceae isolates and their secondary metabolite potential.</title>
        <authorList>
            <person name="Song L."/>
            <person name="Nielsen L.J."/>
            <person name="Mohite O."/>
            <person name="Xu X."/>
            <person name="Weber T."/>
            <person name="Kovacs A.T."/>
        </authorList>
    </citation>
    <scope>NUCLEOTIDE SEQUENCE</scope>
    <source>
        <strain evidence="2">D8_B_37</strain>
    </source>
</reference>
<organism evidence="2 3">
    <name type="scientific">Peribacillus simplex</name>
    <dbReference type="NCBI Taxonomy" id="1478"/>
    <lineage>
        <taxon>Bacteria</taxon>
        <taxon>Bacillati</taxon>
        <taxon>Bacillota</taxon>
        <taxon>Bacilli</taxon>
        <taxon>Bacillales</taxon>
        <taxon>Bacillaceae</taxon>
        <taxon>Peribacillus</taxon>
    </lineage>
</organism>
<evidence type="ECO:0000256" key="1">
    <source>
        <dbReference type="SAM" id="Phobius"/>
    </source>
</evidence>
<gene>
    <name evidence="2" type="ORF">QUF89_05575</name>
</gene>